<feature type="transmembrane region" description="Helical" evidence="2">
    <location>
        <begin position="355"/>
        <end position="379"/>
    </location>
</feature>
<organism evidence="3 4">
    <name type="scientific">Bemisia tabaci</name>
    <name type="common">Sweetpotato whitefly</name>
    <name type="synonym">Aleurodes tabaci</name>
    <dbReference type="NCBI Taxonomy" id="7038"/>
    <lineage>
        <taxon>Eukaryota</taxon>
        <taxon>Metazoa</taxon>
        <taxon>Ecdysozoa</taxon>
        <taxon>Arthropoda</taxon>
        <taxon>Hexapoda</taxon>
        <taxon>Insecta</taxon>
        <taxon>Pterygota</taxon>
        <taxon>Neoptera</taxon>
        <taxon>Paraneoptera</taxon>
        <taxon>Hemiptera</taxon>
        <taxon>Sternorrhyncha</taxon>
        <taxon>Aleyrodoidea</taxon>
        <taxon>Aleyrodidae</taxon>
        <taxon>Aleyrodinae</taxon>
        <taxon>Bemisia</taxon>
    </lineage>
</organism>
<feature type="region of interest" description="Disordered" evidence="1">
    <location>
        <begin position="555"/>
        <end position="600"/>
    </location>
</feature>
<proteinExistence type="predicted"/>
<feature type="compositionally biased region" description="Acidic residues" evidence="1">
    <location>
        <begin position="222"/>
        <end position="234"/>
    </location>
</feature>
<dbReference type="GO" id="GO:0016020">
    <property type="term" value="C:membrane"/>
    <property type="evidence" value="ECO:0007669"/>
    <property type="project" value="TreeGrafter"/>
</dbReference>
<name>A0A9P0AD14_BEMTA</name>
<dbReference type="InterPro" id="IPR012464">
    <property type="entry name" value="DUF1676"/>
</dbReference>
<dbReference type="Pfam" id="PF07841">
    <property type="entry name" value="DM4_12"/>
    <property type="match status" value="1"/>
</dbReference>
<evidence type="ECO:0000313" key="4">
    <source>
        <dbReference type="Proteomes" id="UP001152759"/>
    </source>
</evidence>
<dbReference type="PANTHER" id="PTHR21879:SF4">
    <property type="entry name" value="OSIRIS 17, ISOFORM C"/>
    <property type="match status" value="1"/>
</dbReference>
<dbReference type="InterPro" id="IPR006631">
    <property type="entry name" value="DM4_12"/>
</dbReference>
<evidence type="ECO:0000256" key="1">
    <source>
        <dbReference type="SAM" id="MobiDB-lite"/>
    </source>
</evidence>
<reference evidence="3" key="1">
    <citation type="submission" date="2021-12" db="EMBL/GenBank/DDBJ databases">
        <authorList>
            <person name="King R."/>
        </authorList>
    </citation>
    <scope>NUCLEOTIDE SEQUENCE</scope>
</reference>
<feature type="compositionally biased region" description="Pro residues" evidence="1">
    <location>
        <begin position="450"/>
        <end position="463"/>
    </location>
</feature>
<dbReference type="AlphaFoldDB" id="A0A9P0AD14"/>
<gene>
    <name evidence="3" type="ORF">BEMITA_LOCUS8033</name>
</gene>
<evidence type="ECO:0000313" key="3">
    <source>
        <dbReference type="EMBL" id="CAH0389174.1"/>
    </source>
</evidence>
<keyword evidence="4" id="KW-1185">Reference proteome</keyword>
<feature type="compositionally biased region" description="Polar residues" evidence="1">
    <location>
        <begin position="572"/>
        <end position="600"/>
    </location>
</feature>
<feature type="compositionally biased region" description="Basic and acidic residues" evidence="1">
    <location>
        <begin position="254"/>
        <end position="270"/>
    </location>
</feature>
<dbReference type="Pfam" id="PF07898">
    <property type="entry name" value="DUF1676"/>
    <property type="match status" value="1"/>
</dbReference>
<accession>A0A9P0AD14</accession>
<keyword evidence="2" id="KW-0812">Transmembrane</keyword>
<keyword evidence="2" id="KW-0472">Membrane</keyword>
<protein>
    <submittedName>
        <fullName evidence="3">Uncharacterized protein</fullName>
    </submittedName>
</protein>
<keyword evidence="2" id="KW-1133">Transmembrane helix</keyword>
<dbReference type="PANTHER" id="PTHR21879">
    <property type="entry name" value="FI03362P-RELATED-RELATED"/>
    <property type="match status" value="1"/>
</dbReference>
<sequence length="737" mass="81972">MHLKRLVRFGRIYEIYSKHLHLLLLIILGLINASYSISMSTILERLDTFAQRRFSNSTSSGNPLWNELIDRCGSTTSFSCVQSSIFNYLDSRILSSNFFITDGIYFVRNSNKYGDLLGPHHPTTSQFYSVNSSLSLYNKSSLLSPKSSTANQLTTSPFVVTPSNVDSYLESIPKTSMLSNTTVGDSNERVEKQAGDLNAGVEKQGSTEPLPDVESTTLPTNFEEEEKEEEEEADTSFGEFVDSVEEAENTIGGEKSHREDRSFTPDGESHRSIHDLSDVLYEKGLSYLMTHDLQVHLPQMMFGGGRVKISPKGFDEDGGAIIKLNIDPDPEQPAEGRIFKKFIQKLFKKKLMSSFMALMLIMKLLKIKMMFLLPLIVGVGTAKKILLKVLLFLFPALSHLFKLCSYYHHHAAKFHLHHHKVKVKHHHHHIPVPVPVPAPPKHVYHHHHSPPPTYEEPEYPGPPIHGSFPGDSHEVEPPGPYDAGPEIHGPSGPGSGPYYPRNDVAANTMQQHSDEFASWGLNELFSNTESPGVYSAVAQSYAHLFNPQYPQASAANNPNAIPTAAPVPPHAQSPSLNSFYQGSNEKNFNTGYKTQQSKGSTLGVKGGGLSTYYSSNDYPNRYATATATTASPALQPVYDSFYSPILERIDDVLLGMGVSDEPCKERVICSMYKTPARFSPHSNLVSAELSRDPTELQRPSYTNAAVVRFYKYVQAARDGQDFKDCLRLYPSCAIKTE</sequence>
<dbReference type="EMBL" id="OU963865">
    <property type="protein sequence ID" value="CAH0389174.1"/>
    <property type="molecule type" value="Genomic_DNA"/>
</dbReference>
<evidence type="ECO:0000256" key="2">
    <source>
        <dbReference type="SAM" id="Phobius"/>
    </source>
</evidence>
<feature type="region of interest" description="Disordered" evidence="1">
    <location>
        <begin position="442"/>
        <end position="503"/>
    </location>
</feature>
<feature type="transmembrane region" description="Helical" evidence="2">
    <location>
        <begin position="20"/>
        <end position="43"/>
    </location>
</feature>
<feature type="compositionally biased region" description="Low complexity" evidence="1">
    <location>
        <begin position="555"/>
        <end position="564"/>
    </location>
</feature>
<feature type="region of interest" description="Disordered" evidence="1">
    <location>
        <begin position="195"/>
        <end position="270"/>
    </location>
</feature>
<dbReference type="Proteomes" id="UP001152759">
    <property type="component" value="Chromosome 4"/>
</dbReference>
<feature type="transmembrane region" description="Helical" evidence="2">
    <location>
        <begin position="385"/>
        <end position="404"/>
    </location>
</feature>